<dbReference type="NCBIfam" id="TIGR00757">
    <property type="entry name" value="RNaseEG"/>
    <property type="match status" value="1"/>
</dbReference>
<sequence>MEIYYEDPKRARLVGNIYKGIVKDVLSGISAGFIDVGEGENLFLSAKELNESLLRNRGYRRGSTFPIGKILKGGQQWIVQVKREGIGEKNPQGTMRISLAGRYWVFLPKDGRLGVSRRIEDLKEAQRLKAVARKLKRADEGLIARTAAAGAEEEDLERDFNFLLGTWKGIEEEAERVSAPKLLYSGPGLVKSIIRDRLMPDIRRLTVDSEDVHRDLLDFFRYMRMEEYLNRVELYRDSRPLFEVRGVEEELRQSLEPKVPLPGGGSLVIAETEALTAIDVNTGSDTRHRHQEQAIVNTNMEAALEIPRQLRLRKISGIIVVDFIDMKRKEDIRKVIKRLQEELKKDRVPADFIDMTELGLVEITRKREGESLAGMLSDEEES</sequence>
<dbReference type="GO" id="GO:0004519">
    <property type="term" value="F:endonuclease activity"/>
    <property type="evidence" value="ECO:0007669"/>
    <property type="project" value="UniProtKB-KW"/>
</dbReference>
<dbReference type="GO" id="GO:0016787">
    <property type="term" value="F:hydrolase activity"/>
    <property type="evidence" value="ECO:0007669"/>
    <property type="project" value="UniProtKB-KW"/>
</dbReference>
<protein>
    <recommendedName>
        <fullName evidence="8">RNA-binding protein AU-1/Ribonuclease E/G domain-containing protein</fullName>
    </recommendedName>
</protein>
<keyword evidence="6" id="KW-0460">Magnesium</keyword>
<dbReference type="InterPro" id="IPR012340">
    <property type="entry name" value="NA-bd_OB-fold"/>
</dbReference>
<evidence type="ECO:0000256" key="1">
    <source>
        <dbReference type="ARBA" id="ARBA00001946"/>
    </source>
</evidence>
<dbReference type="EMBL" id="MFGX01000016">
    <property type="protein sequence ID" value="OGF57210.1"/>
    <property type="molecule type" value="Genomic_DNA"/>
</dbReference>
<evidence type="ECO:0000256" key="6">
    <source>
        <dbReference type="ARBA" id="ARBA00022842"/>
    </source>
</evidence>
<dbReference type="Pfam" id="PF10150">
    <property type="entry name" value="RNase_E_G"/>
    <property type="match status" value="1"/>
</dbReference>
<dbReference type="GO" id="GO:0003723">
    <property type="term" value="F:RNA binding"/>
    <property type="evidence" value="ECO:0007669"/>
    <property type="project" value="UniProtKB-KW"/>
</dbReference>
<evidence type="ECO:0000259" key="8">
    <source>
        <dbReference type="Pfam" id="PF10150"/>
    </source>
</evidence>
<evidence type="ECO:0000313" key="10">
    <source>
        <dbReference type="Proteomes" id="UP000179157"/>
    </source>
</evidence>
<keyword evidence="5" id="KW-0378">Hydrolase</keyword>
<keyword evidence="3" id="KW-0479">Metal-binding</keyword>
<dbReference type="AlphaFoldDB" id="A0A1F5V1C4"/>
<dbReference type="SUPFAM" id="SSF50249">
    <property type="entry name" value="Nucleic acid-binding proteins"/>
    <property type="match status" value="1"/>
</dbReference>
<evidence type="ECO:0000256" key="5">
    <source>
        <dbReference type="ARBA" id="ARBA00022801"/>
    </source>
</evidence>
<gene>
    <name evidence="9" type="ORF">A2Z21_02090</name>
</gene>
<proteinExistence type="predicted"/>
<dbReference type="GO" id="GO:0004540">
    <property type="term" value="F:RNA nuclease activity"/>
    <property type="evidence" value="ECO:0007669"/>
    <property type="project" value="InterPro"/>
</dbReference>
<dbReference type="GO" id="GO:0046872">
    <property type="term" value="F:metal ion binding"/>
    <property type="evidence" value="ECO:0007669"/>
    <property type="project" value="UniProtKB-KW"/>
</dbReference>
<keyword evidence="4" id="KW-0255">Endonuclease</keyword>
<name>A0A1F5V1C4_FRAXR</name>
<accession>A0A1F5V1C4</accession>
<organism evidence="9 10">
    <name type="scientific">Fraserbacteria sp. (strain RBG_16_55_9)</name>
    <dbReference type="NCBI Taxonomy" id="1817864"/>
    <lineage>
        <taxon>Bacteria</taxon>
        <taxon>Candidatus Fraseribacteriota</taxon>
    </lineage>
</organism>
<dbReference type="GO" id="GO:0006364">
    <property type="term" value="P:rRNA processing"/>
    <property type="evidence" value="ECO:0007669"/>
    <property type="project" value="TreeGrafter"/>
</dbReference>
<evidence type="ECO:0000256" key="3">
    <source>
        <dbReference type="ARBA" id="ARBA00022723"/>
    </source>
</evidence>
<dbReference type="InterPro" id="IPR019307">
    <property type="entry name" value="RNA-bd_AU-1/RNase_E/G"/>
</dbReference>
<evidence type="ECO:0000256" key="4">
    <source>
        <dbReference type="ARBA" id="ARBA00022759"/>
    </source>
</evidence>
<dbReference type="CDD" id="cd04453">
    <property type="entry name" value="S1_RNase_E"/>
    <property type="match status" value="1"/>
</dbReference>
<keyword evidence="2" id="KW-0540">Nuclease</keyword>
<evidence type="ECO:0000256" key="2">
    <source>
        <dbReference type="ARBA" id="ARBA00022722"/>
    </source>
</evidence>
<evidence type="ECO:0000256" key="7">
    <source>
        <dbReference type="ARBA" id="ARBA00022884"/>
    </source>
</evidence>
<dbReference type="PANTHER" id="PTHR30001:SF1">
    <property type="entry name" value="RIBONUCLEASE E_G-LIKE PROTEIN, CHLOROPLASTIC"/>
    <property type="match status" value="1"/>
</dbReference>
<dbReference type="PANTHER" id="PTHR30001">
    <property type="entry name" value="RIBONUCLEASE"/>
    <property type="match status" value="1"/>
</dbReference>
<dbReference type="Proteomes" id="UP000179157">
    <property type="component" value="Unassembled WGS sequence"/>
</dbReference>
<comment type="cofactor">
    <cofactor evidence="1">
        <name>Mg(2+)</name>
        <dbReference type="ChEBI" id="CHEBI:18420"/>
    </cofactor>
</comment>
<dbReference type="Gene3D" id="2.40.50.140">
    <property type="entry name" value="Nucleic acid-binding proteins"/>
    <property type="match status" value="1"/>
</dbReference>
<dbReference type="InterPro" id="IPR004659">
    <property type="entry name" value="RNase_E/G"/>
</dbReference>
<comment type="caution">
    <text evidence="9">The sequence shown here is derived from an EMBL/GenBank/DDBJ whole genome shotgun (WGS) entry which is preliminary data.</text>
</comment>
<reference evidence="9 10" key="1">
    <citation type="journal article" date="2016" name="Nat. Commun.">
        <title>Thousands of microbial genomes shed light on interconnected biogeochemical processes in an aquifer system.</title>
        <authorList>
            <person name="Anantharaman K."/>
            <person name="Brown C.T."/>
            <person name="Hug L.A."/>
            <person name="Sharon I."/>
            <person name="Castelle C.J."/>
            <person name="Probst A.J."/>
            <person name="Thomas B.C."/>
            <person name="Singh A."/>
            <person name="Wilkins M.J."/>
            <person name="Karaoz U."/>
            <person name="Brodie E.L."/>
            <person name="Williams K.H."/>
            <person name="Hubbard S.S."/>
            <person name="Banfield J.F."/>
        </authorList>
    </citation>
    <scope>NUCLEOTIDE SEQUENCE [LARGE SCALE GENOMIC DNA]</scope>
    <source>
        <strain evidence="10">RBG_16_55_9</strain>
    </source>
</reference>
<feature type="domain" description="RNA-binding protein AU-1/Ribonuclease E/G" evidence="8">
    <location>
        <begin position="98"/>
        <end position="367"/>
    </location>
</feature>
<dbReference type="STRING" id="1817864.A2Z21_02090"/>
<keyword evidence="7" id="KW-0694">RNA-binding</keyword>
<evidence type="ECO:0000313" key="9">
    <source>
        <dbReference type="EMBL" id="OGF57210.1"/>
    </source>
</evidence>
<dbReference type="GO" id="GO:0005737">
    <property type="term" value="C:cytoplasm"/>
    <property type="evidence" value="ECO:0007669"/>
    <property type="project" value="TreeGrafter"/>
</dbReference>